<evidence type="ECO:0000313" key="3">
    <source>
        <dbReference type="Proteomes" id="UP000589292"/>
    </source>
</evidence>
<reference evidence="2 3" key="1">
    <citation type="journal article" date="1994" name="Int. J. Syst. Bacteriol.">
        <title>Phylogenetic positions of novel aerobic, bacteriochlorophyll a-containing bacteria and description of Roseococcus thiosulfatophilus gen. nov., sp. nov., Erythromicrobium ramosum gen. nov., sp. nov., and Erythrobacter litoralis sp. nov.</title>
        <authorList>
            <person name="Yurkov V."/>
            <person name="Stackebrandt E."/>
            <person name="Holmes A."/>
            <person name="Fuerst J.A."/>
            <person name="Hugenholtz P."/>
            <person name="Golecki J."/>
            <person name="Gad'on N."/>
            <person name="Gorlenko V.M."/>
            <person name="Kompantseva E.I."/>
            <person name="Drews G."/>
        </authorList>
    </citation>
    <scope>NUCLEOTIDE SEQUENCE [LARGE SCALE GENOMIC DNA]</scope>
    <source>
        <strain evidence="2 3">KR-99</strain>
    </source>
</reference>
<dbReference type="Proteomes" id="UP000589292">
    <property type="component" value="Unassembled WGS sequence"/>
</dbReference>
<organism evidence="2 3">
    <name type="scientific">Sphingomonas ursincola</name>
    <dbReference type="NCBI Taxonomy" id="56361"/>
    <lineage>
        <taxon>Bacteria</taxon>
        <taxon>Pseudomonadati</taxon>
        <taxon>Pseudomonadota</taxon>
        <taxon>Alphaproteobacteria</taxon>
        <taxon>Sphingomonadales</taxon>
        <taxon>Sphingomonadaceae</taxon>
        <taxon>Sphingomonas</taxon>
    </lineage>
</organism>
<dbReference type="RefSeq" id="WP_181266447.1">
    <property type="nucleotide sequence ID" value="NZ_BAAAGB010000002.1"/>
</dbReference>
<feature type="signal peptide" evidence="1">
    <location>
        <begin position="1"/>
        <end position="20"/>
    </location>
</feature>
<keyword evidence="3" id="KW-1185">Reference proteome</keyword>
<dbReference type="AlphaFoldDB" id="A0A7V8U7V4"/>
<feature type="chain" id="PRO_5031529654" evidence="1">
    <location>
        <begin position="21"/>
        <end position="98"/>
    </location>
</feature>
<name>A0A7V8U7V4_9SPHN</name>
<evidence type="ECO:0000313" key="2">
    <source>
        <dbReference type="EMBL" id="MBA1373374.1"/>
    </source>
</evidence>
<gene>
    <name evidence="2" type="ORF">FG486_03420</name>
</gene>
<protein>
    <submittedName>
        <fullName evidence="2">Uncharacterized protein</fullName>
    </submittedName>
</protein>
<accession>A0A7V8U7V4</accession>
<evidence type="ECO:0000256" key="1">
    <source>
        <dbReference type="SAM" id="SignalP"/>
    </source>
</evidence>
<dbReference type="EMBL" id="VDES01000001">
    <property type="protein sequence ID" value="MBA1373374.1"/>
    <property type="molecule type" value="Genomic_DNA"/>
</dbReference>
<sequence>MNKLSLAALPLTLLAMPAAAQTAQPEQVTFEHDGSRYVYTVKMVGDTKIIDGTETRSGKRFNLRVSDKRITGTVGNSPVSFRRSDVTPIAQTEIVSDR</sequence>
<proteinExistence type="predicted"/>
<comment type="caution">
    <text evidence="2">The sequence shown here is derived from an EMBL/GenBank/DDBJ whole genome shotgun (WGS) entry which is preliminary data.</text>
</comment>
<keyword evidence="1" id="KW-0732">Signal</keyword>